<name>A0A399M8I4_9PSED</name>
<reference evidence="2 3" key="1">
    <citation type="submission" date="2018-08" db="EMBL/GenBank/DDBJ databases">
        <title>Draft genome sequence of the cyanotroph, Pseudomonas monteilii BCN3.</title>
        <authorList>
            <person name="Jones L.B."/>
            <person name="Kunz D.A."/>
        </authorList>
    </citation>
    <scope>NUCLEOTIDE SEQUENCE [LARGE SCALE GENOMIC DNA]</scope>
    <source>
        <strain evidence="2 3">BCN3</strain>
    </source>
</reference>
<accession>A0A399M8I4</accession>
<evidence type="ECO:0000256" key="1">
    <source>
        <dbReference type="SAM" id="MobiDB-lite"/>
    </source>
</evidence>
<evidence type="ECO:0000313" key="3">
    <source>
        <dbReference type="Proteomes" id="UP000265875"/>
    </source>
</evidence>
<dbReference type="Proteomes" id="UP000265875">
    <property type="component" value="Unassembled WGS sequence"/>
</dbReference>
<gene>
    <name evidence="2" type="ORF">D0894_10010</name>
</gene>
<sequence length="64" mass="6919">MISLYGPLRGHARSHRDRTAPEGCAEPVGAGVPAKRPVKPIQNLNQCSEACRRSPSGDNPKNRL</sequence>
<dbReference type="EMBL" id="QWLL01000020">
    <property type="protein sequence ID" value="RII78102.1"/>
    <property type="molecule type" value="Genomic_DNA"/>
</dbReference>
<organism evidence="2 3">
    <name type="scientific">Pseudomonas monteilii</name>
    <dbReference type="NCBI Taxonomy" id="76759"/>
    <lineage>
        <taxon>Bacteria</taxon>
        <taxon>Pseudomonadati</taxon>
        <taxon>Pseudomonadota</taxon>
        <taxon>Gammaproteobacteria</taxon>
        <taxon>Pseudomonadales</taxon>
        <taxon>Pseudomonadaceae</taxon>
        <taxon>Pseudomonas</taxon>
    </lineage>
</organism>
<evidence type="ECO:0000313" key="2">
    <source>
        <dbReference type="EMBL" id="RII78102.1"/>
    </source>
</evidence>
<proteinExistence type="predicted"/>
<feature type="region of interest" description="Disordered" evidence="1">
    <location>
        <begin position="1"/>
        <end position="41"/>
    </location>
</feature>
<comment type="caution">
    <text evidence="2">The sequence shown here is derived from an EMBL/GenBank/DDBJ whole genome shotgun (WGS) entry which is preliminary data.</text>
</comment>
<protein>
    <submittedName>
        <fullName evidence="2">Uncharacterized protein</fullName>
    </submittedName>
</protein>
<dbReference type="AlphaFoldDB" id="A0A399M8I4"/>